<dbReference type="Gene3D" id="3.90.850.10">
    <property type="entry name" value="Fumarylacetoacetase-like, C-terminal domain"/>
    <property type="match status" value="1"/>
</dbReference>
<dbReference type="PANTHER" id="PTHR30143:SF0">
    <property type="entry name" value="2-KETO-4-PENTENOATE HYDRATASE"/>
    <property type="match status" value="1"/>
</dbReference>
<proteinExistence type="predicted"/>
<dbReference type="InterPro" id="IPR036663">
    <property type="entry name" value="Fumarylacetoacetase_C_sf"/>
</dbReference>
<evidence type="ECO:0000256" key="1">
    <source>
        <dbReference type="ARBA" id="ARBA00023239"/>
    </source>
</evidence>
<keyword evidence="1" id="KW-0456">Lyase</keyword>
<reference evidence="3" key="1">
    <citation type="journal article" date="2020" name="mSystems">
        <title>Genome- and Community-Level Interaction Insights into Carbon Utilization and Element Cycling Functions of Hydrothermarchaeota in Hydrothermal Sediment.</title>
        <authorList>
            <person name="Zhou Z."/>
            <person name="Liu Y."/>
            <person name="Xu W."/>
            <person name="Pan J."/>
            <person name="Luo Z.H."/>
            <person name="Li M."/>
        </authorList>
    </citation>
    <scope>NUCLEOTIDE SEQUENCE [LARGE SCALE GENOMIC DNA]</scope>
    <source>
        <strain evidence="3">SpSt-210</strain>
    </source>
</reference>
<organism evidence="3">
    <name type="scientific">Thermorudis peleae</name>
    <dbReference type="NCBI Taxonomy" id="1382356"/>
    <lineage>
        <taxon>Bacteria</taxon>
        <taxon>Pseudomonadati</taxon>
        <taxon>Thermomicrobiota</taxon>
        <taxon>Thermomicrobia</taxon>
        <taxon>Thermomicrobia incertae sedis</taxon>
        <taxon>Thermorudis</taxon>
    </lineage>
</organism>
<dbReference type="InterPro" id="IPR011234">
    <property type="entry name" value="Fumarylacetoacetase-like_C"/>
</dbReference>
<evidence type="ECO:0000259" key="2">
    <source>
        <dbReference type="Pfam" id="PF01557"/>
    </source>
</evidence>
<dbReference type="InterPro" id="IPR050772">
    <property type="entry name" value="Hydratase-Decarb/MhpD_sf"/>
</dbReference>
<gene>
    <name evidence="3" type="ORF">ENP34_14995</name>
</gene>
<dbReference type="Pfam" id="PF01557">
    <property type="entry name" value="FAA_hydrolase"/>
    <property type="match status" value="1"/>
</dbReference>
<feature type="domain" description="Fumarylacetoacetase-like C-terminal" evidence="2">
    <location>
        <begin position="109"/>
        <end position="267"/>
    </location>
</feature>
<dbReference type="PANTHER" id="PTHR30143">
    <property type="entry name" value="ACID HYDRATASE"/>
    <property type="match status" value="1"/>
</dbReference>
<dbReference type="EMBL" id="DSIY01000349">
    <property type="protein sequence ID" value="HEG92722.1"/>
    <property type="molecule type" value="Genomic_DNA"/>
</dbReference>
<dbReference type="SUPFAM" id="SSF56529">
    <property type="entry name" value="FAH"/>
    <property type="match status" value="1"/>
</dbReference>
<dbReference type="AlphaFoldDB" id="A0A831TB36"/>
<protein>
    <submittedName>
        <fullName evidence="3">2-hydroxypenta-2,4-dienoate hydratase</fullName>
    </submittedName>
</protein>
<dbReference type="GO" id="GO:0008684">
    <property type="term" value="F:2-oxopent-4-enoate hydratase activity"/>
    <property type="evidence" value="ECO:0007669"/>
    <property type="project" value="TreeGrafter"/>
</dbReference>
<name>A0A831TB36_9BACT</name>
<comment type="caution">
    <text evidence="3">The sequence shown here is derived from an EMBL/GenBank/DDBJ whole genome shotgun (WGS) entry which is preliminary data.</text>
</comment>
<dbReference type="GO" id="GO:0005737">
    <property type="term" value="C:cytoplasm"/>
    <property type="evidence" value="ECO:0007669"/>
    <property type="project" value="TreeGrafter"/>
</dbReference>
<sequence>MAEQRVVAGPDIEALAERLDHAWETATTIPPLTESVGPLSPADAYAIQTRWSEMRARRGERTVGRKIGLTSRAMQEQMGVFEPDYGNLWASRYFPAIRGRAEVPAQLFIQPRLEGELAFLIGRPLAGPGVTLQAVLAATEAVALAVEIVDSRIEDWRIKLADTIADNASFGGFVVGSWNRSLREADLRTIGMLVHHNGRPAVEGIGAAALGHPARAVAWLANKLGEFGVRLEPGDIVLSGSLARAIPAQAGDLFVVEMFGQPPLTVRFV</sequence>
<evidence type="ECO:0000313" key="3">
    <source>
        <dbReference type="EMBL" id="HEG92722.1"/>
    </source>
</evidence>
<accession>A0A831TB36</accession>